<dbReference type="GO" id="GO:0008081">
    <property type="term" value="F:phosphoric diester hydrolase activity"/>
    <property type="evidence" value="ECO:0007669"/>
    <property type="project" value="UniProtKB-ARBA"/>
</dbReference>
<dbReference type="InterPro" id="IPR037522">
    <property type="entry name" value="HD_GYP_dom"/>
</dbReference>
<dbReference type="CDD" id="cd00077">
    <property type="entry name" value="HDc"/>
    <property type="match status" value="1"/>
</dbReference>
<dbReference type="InterPro" id="IPR029016">
    <property type="entry name" value="GAF-like_dom_sf"/>
</dbReference>
<evidence type="ECO:0000313" key="3">
    <source>
        <dbReference type="Proteomes" id="UP000807785"/>
    </source>
</evidence>
<dbReference type="SUPFAM" id="SSF55781">
    <property type="entry name" value="GAF domain-like"/>
    <property type="match status" value="1"/>
</dbReference>
<dbReference type="SUPFAM" id="SSF109604">
    <property type="entry name" value="HD-domain/PDEase-like"/>
    <property type="match status" value="1"/>
</dbReference>
<evidence type="ECO:0000259" key="1">
    <source>
        <dbReference type="PROSITE" id="PS51832"/>
    </source>
</evidence>
<dbReference type="AlphaFoldDB" id="A0A9D7E2Q8"/>
<gene>
    <name evidence="2" type="ORF">IPH26_06725</name>
</gene>
<accession>A0A9D7E2Q8</accession>
<dbReference type="Pfam" id="PF13487">
    <property type="entry name" value="HD_5"/>
    <property type="match status" value="1"/>
</dbReference>
<dbReference type="PROSITE" id="PS51832">
    <property type="entry name" value="HD_GYP"/>
    <property type="match status" value="1"/>
</dbReference>
<dbReference type="PANTHER" id="PTHR43155">
    <property type="entry name" value="CYCLIC DI-GMP PHOSPHODIESTERASE PA4108-RELATED"/>
    <property type="match status" value="1"/>
</dbReference>
<organism evidence="2 3">
    <name type="scientific">Candidatus Methylophosphatis roskildensis</name>
    <dbReference type="NCBI Taxonomy" id="2899263"/>
    <lineage>
        <taxon>Bacteria</taxon>
        <taxon>Pseudomonadati</taxon>
        <taxon>Pseudomonadota</taxon>
        <taxon>Betaproteobacteria</taxon>
        <taxon>Nitrosomonadales</taxon>
        <taxon>Sterolibacteriaceae</taxon>
        <taxon>Candidatus Methylophosphatis</taxon>
    </lineage>
</organism>
<dbReference type="Proteomes" id="UP000807785">
    <property type="component" value="Unassembled WGS sequence"/>
</dbReference>
<dbReference type="SMART" id="SM00065">
    <property type="entry name" value="GAF"/>
    <property type="match status" value="1"/>
</dbReference>
<dbReference type="SMART" id="SM00471">
    <property type="entry name" value="HDc"/>
    <property type="match status" value="1"/>
</dbReference>
<sequence>MYEHALDDVDFAKYQRWLARVLGQDFALAACNLAGTPLWASDNEGGAALREQLRALEAAGFDWPFGGSGFEWRTFGERSNLLYRPIELAQNQRLGLLVLTIAGLQPDAAATELDNVAEALDDITAAIADECRLHYELGSVTEELAHRYEELHLLYRVDEQLCLQGHRPELIENLLKNCAEQLGVDVVALTQPVAGLCLSAALPSKPIHNLDLVLVELRGDLFRFIQASRDSVVLNDGNDPRRAYIFTDMPYKVLACPIRQGNTIDGALVLINHDDKPNFTNSDRRLAEILANQLSSLLQSMALVQQLAAFNRQMASALVEAVEAKDPYTRGHSERVNFLSMEIGRALGLADEELEDLHWGSLLHDVGKIGIPDAVLCKPSRLTSDEYSFIMVHPERSYEILRHIDYLKNAVQGARHHQEKFDGTGYPHGLKGERIPLHGRIIAVADTYDSITSSRAYRPGRSHEVAMKEIGRVCGSQLDPALVAVFREVCAAEPDWLRRFGIRRERQEEAQHG</sequence>
<reference evidence="2" key="1">
    <citation type="submission" date="2020-10" db="EMBL/GenBank/DDBJ databases">
        <title>Connecting structure to function with the recovery of over 1000 high-quality activated sludge metagenome-assembled genomes encoding full-length rRNA genes using long-read sequencing.</title>
        <authorList>
            <person name="Singleton C.M."/>
            <person name="Petriglieri F."/>
            <person name="Kristensen J.M."/>
            <person name="Kirkegaard R.H."/>
            <person name="Michaelsen T.Y."/>
            <person name="Andersen M.H."/>
            <person name="Karst S.M."/>
            <person name="Dueholm M.S."/>
            <person name="Nielsen P.H."/>
            <person name="Albertsen M."/>
        </authorList>
    </citation>
    <scope>NUCLEOTIDE SEQUENCE</scope>
    <source>
        <strain evidence="2">Bjer_18-Q3-R1-45_BAT3C.347</strain>
    </source>
</reference>
<dbReference type="InterPro" id="IPR003607">
    <property type="entry name" value="HD/PDEase_dom"/>
</dbReference>
<dbReference type="Pfam" id="PF01590">
    <property type="entry name" value="GAF"/>
    <property type="match status" value="1"/>
</dbReference>
<dbReference type="Gene3D" id="1.10.3210.10">
    <property type="entry name" value="Hypothetical protein af1432"/>
    <property type="match status" value="1"/>
</dbReference>
<protein>
    <submittedName>
        <fullName evidence="2">HD domain-containing protein</fullName>
    </submittedName>
</protein>
<dbReference type="InterPro" id="IPR003018">
    <property type="entry name" value="GAF"/>
</dbReference>
<feature type="domain" description="HD-GYP" evidence="1">
    <location>
        <begin position="307"/>
        <end position="502"/>
    </location>
</feature>
<comment type="caution">
    <text evidence="2">The sequence shown here is derived from an EMBL/GenBank/DDBJ whole genome shotgun (WGS) entry which is preliminary data.</text>
</comment>
<proteinExistence type="predicted"/>
<evidence type="ECO:0000313" key="2">
    <source>
        <dbReference type="EMBL" id="MBK6972648.1"/>
    </source>
</evidence>
<dbReference type="Gene3D" id="3.30.450.40">
    <property type="match status" value="1"/>
</dbReference>
<name>A0A9D7E2Q8_9PROT</name>
<dbReference type="EMBL" id="JADJEV010000003">
    <property type="protein sequence ID" value="MBK6972648.1"/>
    <property type="molecule type" value="Genomic_DNA"/>
</dbReference>